<dbReference type="PANTHER" id="PTHR11559">
    <property type="entry name" value="CARBOXYLESTERASE"/>
    <property type="match status" value="1"/>
</dbReference>
<organism evidence="5 6">
    <name type="scientific">Canariomyces notabilis</name>
    <dbReference type="NCBI Taxonomy" id="2074819"/>
    <lineage>
        <taxon>Eukaryota</taxon>
        <taxon>Fungi</taxon>
        <taxon>Dikarya</taxon>
        <taxon>Ascomycota</taxon>
        <taxon>Pezizomycotina</taxon>
        <taxon>Sordariomycetes</taxon>
        <taxon>Sordariomycetidae</taxon>
        <taxon>Sordariales</taxon>
        <taxon>Chaetomiaceae</taxon>
        <taxon>Canariomyces</taxon>
    </lineage>
</organism>
<dbReference type="PROSITE" id="PS00122">
    <property type="entry name" value="CARBOXYLESTERASE_B_1"/>
    <property type="match status" value="1"/>
</dbReference>
<feature type="domain" description="Carboxylesterase type B" evidence="4">
    <location>
        <begin position="95"/>
        <end position="595"/>
    </location>
</feature>
<name>A0AAN6TB89_9PEZI</name>
<dbReference type="InterPro" id="IPR019826">
    <property type="entry name" value="Carboxylesterase_B_AS"/>
</dbReference>
<feature type="region of interest" description="Disordered" evidence="3">
    <location>
        <begin position="589"/>
        <end position="618"/>
    </location>
</feature>
<evidence type="ECO:0000256" key="2">
    <source>
        <dbReference type="ARBA" id="ARBA00022801"/>
    </source>
</evidence>
<dbReference type="InterPro" id="IPR029058">
    <property type="entry name" value="AB_hydrolase_fold"/>
</dbReference>
<dbReference type="Proteomes" id="UP001302812">
    <property type="component" value="Unassembled WGS sequence"/>
</dbReference>
<accession>A0AAN6TB89</accession>
<feature type="region of interest" description="Disordered" evidence="3">
    <location>
        <begin position="127"/>
        <end position="146"/>
    </location>
</feature>
<feature type="region of interest" description="Disordered" evidence="3">
    <location>
        <begin position="50"/>
        <end position="72"/>
    </location>
</feature>
<dbReference type="GO" id="GO:0016787">
    <property type="term" value="F:hydrolase activity"/>
    <property type="evidence" value="ECO:0007669"/>
    <property type="project" value="UniProtKB-KW"/>
</dbReference>
<evidence type="ECO:0000256" key="3">
    <source>
        <dbReference type="SAM" id="MobiDB-lite"/>
    </source>
</evidence>
<dbReference type="EMBL" id="MU853347">
    <property type="protein sequence ID" value="KAK4111179.1"/>
    <property type="molecule type" value="Genomic_DNA"/>
</dbReference>
<reference evidence="5" key="1">
    <citation type="journal article" date="2023" name="Mol. Phylogenet. Evol.">
        <title>Genome-scale phylogeny and comparative genomics of the fungal order Sordariales.</title>
        <authorList>
            <person name="Hensen N."/>
            <person name="Bonometti L."/>
            <person name="Westerberg I."/>
            <person name="Brannstrom I.O."/>
            <person name="Guillou S."/>
            <person name="Cros-Aarteil S."/>
            <person name="Calhoun S."/>
            <person name="Haridas S."/>
            <person name="Kuo A."/>
            <person name="Mondo S."/>
            <person name="Pangilinan J."/>
            <person name="Riley R."/>
            <person name="LaButti K."/>
            <person name="Andreopoulos B."/>
            <person name="Lipzen A."/>
            <person name="Chen C."/>
            <person name="Yan M."/>
            <person name="Daum C."/>
            <person name="Ng V."/>
            <person name="Clum A."/>
            <person name="Steindorff A."/>
            <person name="Ohm R.A."/>
            <person name="Martin F."/>
            <person name="Silar P."/>
            <person name="Natvig D.O."/>
            <person name="Lalanne C."/>
            <person name="Gautier V."/>
            <person name="Ament-Velasquez S.L."/>
            <person name="Kruys A."/>
            <person name="Hutchinson M.I."/>
            <person name="Powell A.J."/>
            <person name="Barry K."/>
            <person name="Miller A.N."/>
            <person name="Grigoriev I.V."/>
            <person name="Debuchy R."/>
            <person name="Gladieux P."/>
            <person name="Hiltunen Thoren M."/>
            <person name="Johannesson H."/>
        </authorList>
    </citation>
    <scope>NUCLEOTIDE SEQUENCE</scope>
    <source>
        <strain evidence="5">CBS 508.74</strain>
    </source>
</reference>
<protein>
    <submittedName>
        <fullName evidence="5">Alpha/beta-hydrolase</fullName>
    </submittedName>
</protein>
<dbReference type="InterPro" id="IPR050309">
    <property type="entry name" value="Type-B_Carboxylest/Lipase"/>
</dbReference>
<dbReference type="AlphaFoldDB" id="A0AAN6TB89"/>
<sequence>MPRPLRRLVLASGFALLLLFGLYVNLYQDGNYQSLRASLLPLAKGSYGGSVTQPDSASAPEDLGPLGSIDTDITVPTDTATPTTLETMAKPTAPAPTVTIRQGTYVGTTLLASTRYPKAVEAFRGVPYGQDTGGENRFRPPKPVPPSTETFDALAFGPVCPSDGVLGKGVGEDCLNLNVYRPAGLVNREGYAKEGNGTQKARLPVVVYIHGGGFNVGRGIERNMASFVAWAEAPIVAVNFNYRVGALGFLPSAVTAREGLLNLGLRDQQLLLEWVRDNIEAFGGDPGNVTIMGLSAGAHSVGHHIMHYARSSSPAPFHKAILESGATTARAVFYPTHPRHLVQFREFLIAAGADGIPESQIFSHLRTLPLETIVTASKAVWDKYVEHVTWPFQPVIDGPNPLANSSHTQPDPIIPTLPITSWLNGSHLHIPILTGYNTNEGTMFIPPKADTSSDFRSFFQSLIPSMTEADLDRLEALYPDPLTSPADNNPYKSVPRGMGRQWARLDAAYSHYAYICPVLQTAHFMSKNSSKKDRVYVYRYAATSTWGTANHVDEVPAVVYDMNVLRGKPGLEQVAKAMHGMWARFVASPVGDPNPNPTSTFDSDSDSASGEGNGRSKKAAAVEWPVFLSPFSDDGPTWSASPADRRNRRVADGSGSGSGSIMVFGEGNNEREPGKLIKNRGIPAQVQELSEFEKEACRFWWERVWLSQGLGNAHRTAKL</sequence>
<dbReference type="SUPFAM" id="SSF53474">
    <property type="entry name" value="alpha/beta-Hydrolases"/>
    <property type="match status" value="1"/>
</dbReference>
<dbReference type="Gene3D" id="3.40.50.1820">
    <property type="entry name" value="alpha/beta hydrolase"/>
    <property type="match status" value="1"/>
</dbReference>
<dbReference type="Pfam" id="PF00135">
    <property type="entry name" value="COesterase"/>
    <property type="match status" value="1"/>
</dbReference>
<evidence type="ECO:0000313" key="6">
    <source>
        <dbReference type="Proteomes" id="UP001302812"/>
    </source>
</evidence>
<dbReference type="GeneID" id="89935941"/>
<gene>
    <name evidence="5" type="ORF">N656DRAFT_712488</name>
</gene>
<evidence type="ECO:0000259" key="4">
    <source>
        <dbReference type="Pfam" id="PF00135"/>
    </source>
</evidence>
<reference evidence="5" key="2">
    <citation type="submission" date="2023-05" db="EMBL/GenBank/DDBJ databases">
        <authorList>
            <consortium name="Lawrence Berkeley National Laboratory"/>
            <person name="Steindorff A."/>
            <person name="Hensen N."/>
            <person name="Bonometti L."/>
            <person name="Westerberg I."/>
            <person name="Brannstrom I.O."/>
            <person name="Guillou S."/>
            <person name="Cros-Aarteil S."/>
            <person name="Calhoun S."/>
            <person name="Haridas S."/>
            <person name="Kuo A."/>
            <person name="Mondo S."/>
            <person name="Pangilinan J."/>
            <person name="Riley R."/>
            <person name="Labutti K."/>
            <person name="Andreopoulos B."/>
            <person name="Lipzen A."/>
            <person name="Chen C."/>
            <person name="Yanf M."/>
            <person name="Daum C."/>
            <person name="Ng V."/>
            <person name="Clum A."/>
            <person name="Ohm R."/>
            <person name="Martin F."/>
            <person name="Silar P."/>
            <person name="Natvig D."/>
            <person name="Lalanne C."/>
            <person name="Gautier V."/>
            <person name="Ament-Velasquez S.L."/>
            <person name="Kruys A."/>
            <person name="Hutchinson M.I."/>
            <person name="Powell A.J."/>
            <person name="Barry K."/>
            <person name="Miller A.N."/>
            <person name="Grigoriev I.V."/>
            <person name="Debuchy R."/>
            <person name="Gladieux P."/>
            <person name="Thoren M.H."/>
            <person name="Johannesson H."/>
        </authorList>
    </citation>
    <scope>NUCLEOTIDE SEQUENCE</scope>
    <source>
        <strain evidence="5">CBS 508.74</strain>
    </source>
</reference>
<dbReference type="InterPro" id="IPR002018">
    <property type="entry name" value="CarbesteraseB"/>
</dbReference>
<keyword evidence="2" id="KW-0378">Hydrolase</keyword>
<evidence type="ECO:0000313" key="5">
    <source>
        <dbReference type="EMBL" id="KAK4111179.1"/>
    </source>
</evidence>
<feature type="region of interest" description="Disordered" evidence="3">
    <location>
        <begin position="635"/>
        <end position="675"/>
    </location>
</feature>
<keyword evidence="6" id="KW-1185">Reference proteome</keyword>
<evidence type="ECO:0000256" key="1">
    <source>
        <dbReference type="ARBA" id="ARBA00005964"/>
    </source>
</evidence>
<dbReference type="RefSeq" id="XP_064668749.1">
    <property type="nucleotide sequence ID" value="XM_064811816.1"/>
</dbReference>
<proteinExistence type="inferred from homology"/>
<comment type="similarity">
    <text evidence="1">Belongs to the type-B carboxylesterase/lipase family.</text>
</comment>
<comment type="caution">
    <text evidence="5">The sequence shown here is derived from an EMBL/GenBank/DDBJ whole genome shotgun (WGS) entry which is preliminary data.</text>
</comment>